<evidence type="ECO:0000313" key="1">
    <source>
        <dbReference type="EMBL" id="CTQ73132.1"/>
    </source>
</evidence>
<keyword evidence="2" id="KW-1185">Reference proteome</keyword>
<reference evidence="2" key="1">
    <citation type="submission" date="2015-07" db="EMBL/GenBank/DDBJ databases">
        <authorList>
            <person name="Rodrigo-Torres Lidia"/>
            <person name="Arahal R.David."/>
        </authorList>
    </citation>
    <scope>NUCLEOTIDE SEQUENCE [LARGE SCALE GENOMIC DNA]</scope>
    <source>
        <strain evidence="2">CECT 5096</strain>
    </source>
</reference>
<dbReference type="Proteomes" id="UP000049983">
    <property type="component" value="Unassembled WGS sequence"/>
</dbReference>
<gene>
    <name evidence="1" type="ORF">LA5096_03540</name>
</gene>
<dbReference type="OrthoDB" id="8480178at2"/>
<sequence length="66" mass="7780">MSEKSSIIDDVSDVVDFFLAWNNHRETVLKISEMDQLDSEQKKTLRWLVKMADRVSLTDLEKDELH</sequence>
<proteinExistence type="predicted"/>
<evidence type="ECO:0000313" key="2">
    <source>
        <dbReference type="Proteomes" id="UP000049983"/>
    </source>
</evidence>
<dbReference type="GeneID" id="97673592"/>
<dbReference type="STRING" id="311410.LA5095_00400"/>
<name>A0A0M6ZF38_9HYPH</name>
<organism evidence="1 2">
    <name type="scientific">Roseibium album</name>
    <dbReference type="NCBI Taxonomy" id="311410"/>
    <lineage>
        <taxon>Bacteria</taxon>
        <taxon>Pseudomonadati</taxon>
        <taxon>Pseudomonadota</taxon>
        <taxon>Alphaproteobacteria</taxon>
        <taxon>Hyphomicrobiales</taxon>
        <taxon>Stappiaceae</taxon>
        <taxon>Roseibium</taxon>
    </lineage>
</organism>
<accession>A0A0M6ZF38</accession>
<dbReference type="AlphaFoldDB" id="A0A0M6ZF38"/>
<protein>
    <submittedName>
        <fullName evidence="1">Uncharacterized protein</fullName>
    </submittedName>
</protein>
<dbReference type="EMBL" id="CXWC01000011">
    <property type="protein sequence ID" value="CTQ73132.1"/>
    <property type="molecule type" value="Genomic_DNA"/>
</dbReference>
<dbReference type="RefSeq" id="WP_144436096.1">
    <property type="nucleotide sequence ID" value="NZ_CXWA01000006.1"/>
</dbReference>